<evidence type="ECO:0000313" key="3">
    <source>
        <dbReference type="Proteomes" id="UP000250321"/>
    </source>
</evidence>
<keyword evidence="3" id="KW-1185">Reference proteome</keyword>
<reference evidence="2 3" key="1">
    <citation type="submission" date="2018-02" db="EMBL/GenBank/DDBJ databases">
        <title>Draft genome of wild Prunus yedoensis var. nudiflora.</title>
        <authorList>
            <person name="Baek S."/>
            <person name="Kim J.-H."/>
            <person name="Choi K."/>
            <person name="Kim G.-B."/>
            <person name="Cho A."/>
            <person name="Jang H."/>
            <person name="Shin C.-H."/>
            <person name="Yu H.-J."/>
            <person name="Mun J.-H."/>
        </authorList>
    </citation>
    <scope>NUCLEOTIDE SEQUENCE [LARGE SCALE GENOMIC DNA]</scope>
    <source>
        <strain evidence="3">cv. Jeju island</strain>
        <tissue evidence="2">Leaf</tissue>
    </source>
</reference>
<dbReference type="Gene3D" id="3.10.20.90">
    <property type="entry name" value="Phosphatidylinositol 3-kinase Catalytic Subunit, Chain A, domain 1"/>
    <property type="match status" value="2"/>
</dbReference>
<feature type="domain" description="Ubiquitin-like" evidence="1">
    <location>
        <begin position="10"/>
        <end position="81"/>
    </location>
</feature>
<sequence length="161" mass="18506">MDPDSNLPPANMRIIVLWSGTISTLEIPVATRIIEVKLLIWEALHVPVPADRQELSWEGQFLKDELTLQNYHIPPNASLTVFNKIEVKIYLEYSRFHFVYVVYDGTTVGELKAKLHADQGIDIEHKVLRMNGSDLDDRALLWAARVTEGTKLHLVEYQSRR</sequence>
<dbReference type="AlphaFoldDB" id="A0A314UKG5"/>
<accession>A0A314UKG5</accession>
<name>A0A314UKG5_PRUYE</name>
<dbReference type="SUPFAM" id="SSF54236">
    <property type="entry name" value="Ubiquitin-like"/>
    <property type="match status" value="2"/>
</dbReference>
<dbReference type="InterPro" id="IPR000626">
    <property type="entry name" value="Ubiquitin-like_dom"/>
</dbReference>
<dbReference type="OrthoDB" id="1141517at2759"/>
<organism evidence="2 3">
    <name type="scientific">Prunus yedoensis var. nudiflora</name>
    <dbReference type="NCBI Taxonomy" id="2094558"/>
    <lineage>
        <taxon>Eukaryota</taxon>
        <taxon>Viridiplantae</taxon>
        <taxon>Streptophyta</taxon>
        <taxon>Embryophyta</taxon>
        <taxon>Tracheophyta</taxon>
        <taxon>Spermatophyta</taxon>
        <taxon>Magnoliopsida</taxon>
        <taxon>eudicotyledons</taxon>
        <taxon>Gunneridae</taxon>
        <taxon>Pentapetalae</taxon>
        <taxon>rosids</taxon>
        <taxon>fabids</taxon>
        <taxon>Rosales</taxon>
        <taxon>Rosaceae</taxon>
        <taxon>Amygdaloideae</taxon>
        <taxon>Amygdaleae</taxon>
        <taxon>Prunus</taxon>
    </lineage>
</organism>
<dbReference type="EMBL" id="PJQY01003364">
    <property type="protein sequence ID" value="PQM38063.1"/>
    <property type="molecule type" value="Genomic_DNA"/>
</dbReference>
<dbReference type="PROSITE" id="PS50053">
    <property type="entry name" value="UBIQUITIN_2"/>
    <property type="match status" value="2"/>
</dbReference>
<gene>
    <name evidence="2" type="ORF">Pyn_06143</name>
</gene>
<dbReference type="InterPro" id="IPR029071">
    <property type="entry name" value="Ubiquitin-like_domsf"/>
</dbReference>
<evidence type="ECO:0000313" key="2">
    <source>
        <dbReference type="EMBL" id="PQM38063.1"/>
    </source>
</evidence>
<proteinExistence type="predicted"/>
<evidence type="ECO:0000259" key="1">
    <source>
        <dbReference type="PROSITE" id="PS50053"/>
    </source>
</evidence>
<dbReference type="Proteomes" id="UP000250321">
    <property type="component" value="Unassembled WGS sequence"/>
</dbReference>
<feature type="domain" description="Ubiquitin-like" evidence="1">
    <location>
        <begin position="85"/>
        <end position="155"/>
    </location>
</feature>
<dbReference type="CDD" id="cd17039">
    <property type="entry name" value="Ubl_ubiquitin_like"/>
    <property type="match status" value="2"/>
</dbReference>
<comment type="caution">
    <text evidence="2">The sequence shown here is derived from an EMBL/GenBank/DDBJ whole genome shotgun (WGS) entry which is preliminary data.</text>
</comment>
<dbReference type="SMART" id="SM00213">
    <property type="entry name" value="UBQ"/>
    <property type="match status" value="2"/>
</dbReference>
<protein>
    <recommendedName>
        <fullName evidence="1">Ubiquitin-like domain-containing protein</fullName>
    </recommendedName>
</protein>
<dbReference type="STRING" id="2094558.A0A314UKG5"/>
<dbReference type="Pfam" id="PF00240">
    <property type="entry name" value="ubiquitin"/>
    <property type="match status" value="2"/>
</dbReference>